<evidence type="ECO:0000313" key="4">
    <source>
        <dbReference type="Proteomes" id="UP001165092"/>
    </source>
</evidence>
<dbReference type="InterPro" id="IPR018713">
    <property type="entry name" value="MPAB/Lcp_cat_dom"/>
</dbReference>
<dbReference type="AlphaFoldDB" id="A0A9W6UKG9"/>
<name>A0A9W6UKG9_9ACTN</name>
<dbReference type="GO" id="GO:0016491">
    <property type="term" value="F:oxidoreductase activity"/>
    <property type="evidence" value="ECO:0007669"/>
    <property type="project" value="InterPro"/>
</dbReference>
<protein>
    <submittedName>
        <fullName evidence="3">Peptidase</fullName>
    </submittedName>
</protein>
<feature type="region of interest" description="Disordered" evidence="1">
    <location>
        <begin position="299"/>
        <end position="319"/>
    </location>
</feature>
<keyword evidence="4" id="KW-1185">Reference proteome</keyword>
<reference evidence="3" key="1">
    <citation type="submission" date="2023-02" db="EMBL/GenBank/DDBJ databases">
        <title>Nocardiopsis ansamitocini NBRC 112285.</title>
        <authorList>
            <person name="Ichikawa N."/>
            <person name="Sato H."/>
            <person name="Tonouchi N."/>
        </authorList>
    </citation>
    <scope>NUCLEOTIDE SEQUENCE</scope>
    <source>
        <strain evidence="3">NBRC 112285</strain>
    </source>
</reference>
<gene>
    <name evidence="3" type="ORF">Nans01_40780</name>
</gene>
<accession>A0A9W6UKG9</accession>
<dbReference type="Proteomes" id="UP001165092">
    <property type="component" value="Unassembled WGS sequence"/>
</dbReference>
<sequence>MKRFDWYDEIHRLDADTDCQEIVRILVAHEFPWDMSKSLGMALFRTYAVPGIGGLLGATREFTGRTQHRYDDTALIMGEMIRHGFGPGRGRDALRRMNQMHRSYDISNDDYRYVLSTFAVMPVRWLNDLGYGWRKLTDHEIIAHTNFYRDLGRHMGIKEIPADYAGFAELLDTYEREHFAYSEGGRAVADTTLELMVGFFPARVRWAVEPFTKGLMDAHLLEALRYPRASWFWRSAGHRALRLRSRIVRFMPPRVEPFSYKDNPNIISYPDGFEPSRIGTFPTGCPVPHDMITVEIPETGSRVPAPDQALSPQDAGKRA</sequence>
<comment type="caution">
    <text evidence="3">The sequence shown here is derived from an EMBL/GenBank/DDBJ whole genome shotgun (WGS) entry which is preliminary data.</text>
</comment>
<evidence type="ECO:0000259" key="2">
    <source>
        <dbReference type="Pfam" id="PF09995"/>
    </source>
</evidence>
<dbReference type="EMBL" id="BSQG01000008">
    <property type="protein sequence ID" value="GLU49727.1"/>
    <property type="molecule type" value="Genomic_DNA"/>
</dbReference>
<evidence type="ECO:0000313" key="3">
    <source>
        <dbReference type="EMBL" id="GLU49727.1"/>
    </source>
</evidence>
<dbReference type="PANTHER" id="PTHR36124">
    <property type="match status" value="1"/>
</dbReference>
<dbReference type="RefSeq" id="WP_285761260.1">
    <property type="nucleotide sequence ID" value="NZ_BSQG01000008.1"/>
</dbReference>
<feature type="domain" description="ER-bound oxygenase mpaB/mpaB'/Rubber oxygenase catalytic" evidence="2">
    <location>
        <begin position="58"/>
        <end position="243"/>
    </location>
</feature>
<dbReference type="PANTHER" id="PTHR36124:SF1">
    <property type="entry name" value="ER-BOUND OXYGENASE MPAB_MPAB'_RUBBER OXYGENASE CATALYTIC DOMAIN-CONTAINING PROTEIN"/>
    <property type="match status" value="1"/>
</dbReference>
<dbReference type="Pfam" id="PF09995">
    <property type="entry name" value="MPAB_Lcp_cat"/>
    <property type="match status" value="1"/>
</dbReference>
<dbReference type="InterPro" id="IPR046366">
    <property type="entry name" value="MPAB"/>
</dbReference>
<proteinExistence type="predicted"/>
<evidence type="ECO:0000256" key="1">
    <source>
        <dbReference type="SAM" id="MobiDB-lite"/>
    </source>
</evidence>
<organism evidence="3 4">
    <name type="scientific">Nocardiopsis ansamitocini</name>
    <dbReference type="NCBI Taxonomy" id="1670832"/>
    <lineage>
        <taxon>Bacteria</taxon>
        <taxon>Bacillati</taxon>
        <taxon>Actinomycetota</taxon>
        <taxon>Actinomycetes</taxon>
        <taxon>Streptosporangiales</taxon>
        <taxon>Nocardiopsidaceae</taxon>
        <taxon>Nocardiopsis</taxon>
    </lineage>
</organism>